<keyword evidence="1" id="KW-0812">Transmembrane</keyword>
<reference evidence="2 3" key="1">
    <citation type="submission" date="2024-04" db="EMBL/GenBank/DDBJ databases">
        <title>Tritrichomonas musculus Genome.</title>
        <authorList>
            <person name="Alves-Ferreira E."/>
            <person name="Grigg M."/>
            <person name="Lorenzi H."/>
            <person name="Galac M."/>
        </authorList>
    </citation>
    <scope>NUCLEOTIDE SEQUENCE [LARGE SCALE GENOMIC DNA]</scope>
    <source>
        <strain evidence="2 3">EAF2021</strain>
    </source>
</reference>
<protein>
    <submittedName>
        <fullName evidence="2">Uncharacterized protein</fullName>
    </submittedName>
</protein>
<keyword evidence="1" id="KW-0472">Membrane</keyword>
<organism evidence="2 3">
    <name type="scientific">Tritrichomonas musculus</name>
    <dbReference type="NCBI Taxonomy" id="1915356"/>
    <lineage>
        <taxon>Eukaryota</taxon>
        <taxon>Metamonada</taxon>
        <taxon>Parabasalia</taxon>
        <taxon>Tritrichomonadida</taxon>
        <taxon>Tritrichomonadidae</taxon>
        <taxon>Tritrichomonas</taxon>
    </lineage>
</organism>
<evidence type="ECO:0000256" key="1">
    <source>
        <dbReference type="SAM" id="Phobius"/>
    </source>
</evidence>
<evidence type="ECO:0000313" key="2">
    <source>
        <dbReference type="EMBL" id="KAK8852504.1"/>
    </source>
</evidence>
<gene>
    <name evidence="2" type="ORF">M9Y10_017489</name>
</gene>
<evidence type="ECO:0000313" key="3">
    <source>
        <dbReference type="Proteomes" id="UP001470230"/>
    </source>
</evidence>
<dbReference type="Proteomes" id="UP001470230">
    <property type="component" value="Unassembled WGS sequence"/>
</dbReference>
<feature type="transmembrane region" description="Helical" evidence="1">
    <location>
        <begin position="38"/>
        <end position="66"/>
    </location>
</feature>
<keyword evidence="3" id="KW-1185">Reference proteome</keyword>
<sequence length="102" mass="11209">MDFAINAFGAALKAYFKLQYAINKGDAQKDFQKMSENFGVIALVNYEFIVTLIACFVFGLIVGALIGCCMKCCDCCCSCCKPTVVTNQTSIEMVSSRNEMEL</sequence>
<dbReference type="EMBL" id="JAPFFF010000023">
    <property type="protein sequence ID" value="KAK8852504.1"/>
    <property type="molecule type" value="Genomic_DNA"/>
</dbReference>
<accession>A0ABR2HVB9</accession>
<name>A0ABR2HVB9_9EUKA</name>
<keyword evidence="1" id="KW-1133">Transmembrane helix</keyword>
<proteinExistence type="predicted"/>
<comment type="caution">
    <text evidence="2">The sequence shown here is derived from an EMBL/GenBank/DDBJ whole genome shotgun (WGS) entry which is preliminary data.</text>
</comment>